<dbReference type="EMBL" id="RBVX01000010">
    <property type="protein sequence ID" value="RSL33082.1"/>
    <property type="molecule type" value="Genomic_DNA"/>
</dbReference>
<sequence length="155" mass="17750">MAAFKWKETVQKEWVDYNGHMNDAAYATVFSLAVEKLMESLGLNESKRKALSYTIFTLETHICYLQEAKEGEELQVTFQLLDHDAKRLHAFFIMTNKQGDKLATSEQMLMGIDTQSEKPAPFPKEIEESVQHTAAKHRTWSIPETVGRTIGIKKK</sequence>
<proteinExistence type="predicted"/>
<protein>
    <submittedName>
        <fullName evidence="1">Thioesterase</fullName>
    </submittedName>
</protein>
<evidence type="ECO:0000313" key="1">
    <source>
        <dbReference type="EMBL" id="RSL33082.1"/>
    </source>
</evidence>
<dbReference type="InterPro" id="IPR050563">
    <property type="entry name" value="4-hydroxybenzoyl-CoA_TE"/>
</dbReference>
<comment type="caution">
    <text evidence="1">The sequence shown here is derived from an EMBL/GenBank/DDBJ whole genome shotgun (WGS) entry which is preliminary data.</text>
</comment>
<dbReference type="OrthoDB" id="6117985at2"/>
<dbReference type="PANTHER" id="PTHR31793">
    <property type="entry name" value="4-HYDROXYBENZOYL-COA THIOESTERASE FAMILY MEMBER"/>
    <property type="match status" value="1"/>
</dbReference>
<dbReference type="AlphaFoldDB" id="A0A3R9RDK9"/>
<dbReference type="CDD" id="cd00586">
    <property type="entry name" value="4HBT"/>
    <property type="match status" value="1"/>
</dbReference>
<dbReference type="InterPro" id="IPR029069">
    <property type="entry name" value="HotDog_dom_sf"/>
</dbReference>
<organism evidence="1 2">
    <name type="scientific">Salibacterium salarium</name>
    <dbReference type="NCBI Taxonomy" id="284579"/>
    <lineage>
        <taxon>Bacteria</taxon>
        <taxon>Bacillati</taxon>
        <taxon>Bacillota</taxon>
        <taxon>Bacilli</taxon>
        <taxon>Bacillales</taxon>
        <taxon>Bacillaceae</taxon>
    </lineage>
</organism>
<reference evidence="1 2" key="1">
    <citation type="submission" date="2018-10" db="EMBL/GenBank/DDBJ databases">
        <title>Draft genome sequence of Bacillus salarius IM0101, isolated from a hypersaline soil in Inner Mongolia, China.</title>
        <authorList>
            <person name="Yamprayoonswat W."/>
            <person name="Boonvisut S."/>
            <person name="Jumpathong W."/>
            <person name="Sittihan S."/>
            <person name="Ruangsuj P."/>
            <person name="Wanthongcharoen S."/>
            <person name="Thongpramul N."/>
            <person name="Pimmason S."/>
            <person name="Yu B."/>
            <person name="Yasawong M."/>
        </authorList>
    </citation>
    <scope>NUCLEOTIDE SEQUENCE [LARGE SCALE GENOMIC DNA]</scope>
    <source>
        <strain evidence="1 2">IM0101</strain>
    </source>
</reference>
<keyword evidence="2" id="KW-1185">Reference proteome</keyword>
<dbReference type="Gene3D" id="3.10.129.10">
    <property type="entry name" value="Hotdog Thioesterase"/>
    <property type="match status" value="1"/>
</dbReference>
<dbReference type="Pfam" id="PF13279">
    <property type="entry name" value="4HBT_2"/>
    <property type="match status" value="1"/>
</dbReference>
<name>A0A3R9RDK9_9BACI</name>
<dbReference type="Proteomes" id="UP000275076">
    <property type="component" value="Unassembled WGS sequence"/>
</dbReference>
<dbReference type="PANTHER" id="PTHR31793:SF2">
    <property type="entry name" value="BLR1345 PROTEIN"/>
    <property type="match status" value="1"/>
</dbReference>
<dbReference type="RefSeq" id="WP_125556146.1">
    <property type="nucleotide sequence ID" value="NZ_RBVX01000010.1"/>
</dbReference>
<accession>A0A3R9RDK9</accession>
<dbReference type="SUPFAM" id="SSF54637">
    <property type="entry name" value="Thioesterase/thiol ester dehydrase-isomerase"/>
    <property type="match status" value="1"/>
</dbReference>
<dbReference type="GO" id="GO:0047617">
    <property type="term" value="F:fatty acyl-CoA hydrolase activity"/>
    <property type="evidence" value="ECO:0007669"/>
    <property type="project" value="TreeGrafter"/>
</dbReference>
<evidence type="ECO:0000313" key="2">
    <source>
        <dbReference type="Proteomes" id="UP000275076"/>
    </source>
</evidence>
<gene>
    <name evidence="1" type="ORF">D7Z54_12305</name>
</gene>